<dbReference type="InterPro" id="IPR006674">
    <property type="entry name" value="HD_domain"/>
</dbReference>
<evidence type="ECO:0000313" key="2">
    <source>
        <dbReference type="EMBL" id="GAA4160977.1"/>
    </source>
</evidence>
<evidence type="ECO:0000259" key="1">
    <source>
        <dbReference type="Pfam" id="PF01966"/>
    </source>
</evidence>
<accession>A0ABP7ZK17</accession>
<keyword evidence="3" id="KW-1185">Reference proteome</keyword>
<comment type="caution">
    <text evidence="2">The sequence shown here is derived from an EMBL/GenBank/DDBJ whole genome shotgun (WGS) entry which is preliminary data.</text>
</comment>
<dbReference type="PANTHER" id="PTHR35569:SF1">
    <property type="entry name" value="CYANAMIDE HYDRATASE DDI2-RELATED"/>
    <property type="match status" value="1"/>
</dbReference>
<proteinExistence type="predicted"/>
<dbReference type="RefSeq" id="WP_344791410.1">
    <property type="nucleotide sequence ID" value="NZ_BAABBV010000001.1"/>
</dbReference>
<sequence length="212" mass="23531">MTEIIAGIEIPDTITADVATRHVAEISSPLLFHHSRRVFLFAALHARRLGLAPDPELLYVASMFHDTGLHTPFSDKVQRFEVDGADHARSFLLKRGFPQEAANLVWSAIALHTTPELPGRMDPEIALTNLGVLTDAIGVGFDDIDPDAIDEITAAHPRGDFKNEFMQAFHEGLKHRPETAYGTINADVLEHFVPGYRRDSMVERVMNSPWAA</sequence>
<dbReference type="Proteomes" id="UP001415169">
    <property type="component" value="Unassembled WGS sequence"/>
</dbReference>
<feature type="domain" description="HD" evidence="1">
    <location>
        <begin position="32"/>
        <end position="117"/>
    </location>
</feature>
<dbReference type="Gene3D" id="1.10.3210.10">
    <property type="entry name" value="Hypothetical protein af1432"/>
    <property type="match status" value="1"/>
</dbReference>
<dbReference type="PANTHER" id="PTHR35569">
    <property type="entry name" value="CYANAMIDE HYDRATASE DDI2-RELATED"/>
    <property type="match status" value="1"/>
</dbReference>
<reference evidence="2" key="1">
    <citation type="journal article" date="2014" name="Int. J. Syst. Evol. Microbiol.">
        <title>Complete genome of a new Firmicutes species belonging to the dominant human colonic microbiota ('Ruminococcus bicirculans') reveals two chromosomes and a selective capacity to utilize plant glucans.</title>
        <authorList>
            <consortium name="NISC Comparative Sequencing Program"/>
            <person name="Wegmann U."/>
            <person name="Louis P."/>
            <person name="Goesmann A."/>
            <person name="Henrissat B."/>
            <person name="Duncan S.H."/>
            <person name="Flint H.J."/>
        </authorList>
    </citation>
    <scope>NUCLEOTIDE SEQUENCE</scope>
    <source>
        <strain evidence="2">JCM 17590</strain>
    </source>
</reference>
<reference evidence="2" key="2">
    <citation type="submission" date="2023-12" db="EMBL/GenBank/DDBJ databases">
        <authorList>
            <person name="Sun Q."/>
            <person name="Inoue M."/>
        </authorList>
    </citation>
    <scope>NUCLEOTIDE SEQUENCE</scope>
    <source>
        <strain evidence="2">JCM 17590</strain>
    </source>
</reference>
<evidence type="ECO:0000313" key="3">
    <source>
        <dbReference type="Proteomes" id="UP001415169"/>
    </source>
</evidence>
<name>A0ABP7ZK17_9MICO</name>
<dbReference type="CDD" id="cd00077">
    <property type="entry name" value="HDc"/>
    <property type="match status" value="1"/>
</dbReference>
<dbReference type="SUPFAM" id="SSF109604">
    <property type="entry name" value="HD-domain/PDEase-like"/>
    <property type="match status" value="1"/>
</dbReference>
<protein>
    <submittedName>
        <fullName evidence="2">HD domain-containing protein</fullName>
    </submittedName>
</protein>
<organism evidence="2 3">
    <name type="scientific">Gryllotalpicola daejeonensis</name>
    <dbReference type="NCBI Taxonomy" id="993087"/>
    <lineage>
        <taxon>Bacteria</taxon>
        <taxon>Bacillati</taxon>
        <taxon>Actinomycetota</taxon>
        <taxon>Actinomycetes</taxon>
        <taxon>Micrococcales</taxon>
        <taxon>Microbacteriaceae</taxon>
        <taxon>Gryllotalpicola</taxon>
    </lineage>
</organism>
<dbReference type="EMBL" id="BAABBV010000001">
    <property type="protein sequence ID" value="GAA4160977.1"/>
    <property type="molecule type" value="Genomic_DNA"/>
</dbReference>
<dbReference type="InterPro" id="IPR003607">
    <property type="entry name" value="HD/PDEase_dom"/>
</dbReference>
<gene>
    <name evidence="2" type="ORF">GCM10022286_17830</name>
</gene>
<dbReference type="Pfam" id="PF01966">
    <property type="entry name" value="HD"/>
    <property type="match status" value="1"/>
</dbReference>